<name>A0A9P8HZJ4_9PEZI</name>
<sequence>MPSIEPQSATRIYLYTFGNFANSISSIRANATSVSRPRPHAWICPTATQVAANTRQGVETHSPSELPAAGCNVPQAKGLSRRRAKARRKSPSTILIEALKSIGQFQALPPRYREKLDLSYGPAWQPLPSPKRYEIYYDPRQIRGTSDSALELSLPLILASYLTNLYPLLNQDSVFLYREHNRNGRNPSRLQLDARISEVFGSQNTAFLAQRGFDAADVMIWAWILTGRTTKQALLRLFAAAACRSPRRDVREAIPTFVFLFLLRRRHISAESLKLCLIHAWDRLENRNTALSAITRDQDVDEALRTGPYQISHRLLGAHMHPRSHMDEKSVQVMVIRLLRHARRVWAASMVNISRMISKHVNGGVAVNEALKTRKTAARLTLFYNRSLSLISLPSIVNPFLSVPYHQRAQFHLIRRMAEFDPPLPINKEGYRAVIRVQLAHRKTLRERQWADLKSKSWPPWKEDKTGLDVDKGLEHGTSRAKEALTRMKEAGYAPGTLGKVANIFAGWDTDGSPTIQTRTQLSKIPPTKEDIWAARVRSTRTANEAWACFLARRDEMLPPSEGVYHAMFEKLIFERKRKKTGKAKDASTSHPLESDVKTYHFPGDGKEVFPQPISPNEAIYLRSQLPSVKNLYDQMCLDGIHPTGRFLELLISHAESVTAGLKYMSSYGDFGPRPLSSSLLCSDLANQPRDSPASILLKDVPEHTFAAFIKLLCRFPQARYRQRRDAKTYTSPVVLAFRLMLLRQPKYRPAWNSLLHALAQPKIALTDPDTANVGGVRYLHDIMPWELMVQLVDQMRSLDLSLDEHGFLALCNGLEKAVLASLQAEKSASPLVRGEVEGVLEKALKYLRSAFRNLVGADAEMRLGREEPSNPRTNLPDEADKYLQLPSLLVVPGPVQLHAYIRVLGLLQDYEELLALVRWIVKFSPEIDIVVDEANNGRRMLRRAIVAARVFLEHSWEKMEVEEGTGDRTALGWGADTGIREQVKATVESVESWGGWPRDDEVALYCQRGRFPHII</sequence>
<gene>
    <name evidence="2" type="ORF">FGG08_005851</name>
</gene>
<comment type="caution">
    <text evidence="2">The sequence shown here is derived from an EMBL/GenBank/DDBJ whole genome shotgun (WGS) entry which is preliminary data.</text>
</comment>
<dbReference type="AlphaFoldDB" id="A0A9P8HZJ4"/>
<dbReference type="EMBL" id="JAGHQL010000150">
    <property type="protein sequence ID" value="KAH0537335.1"/>
    <property type="molecule type" value="Genomic_DNA"/>
</dbReference>
<protein>
    <submittedName>
        <fullName evidence="2">Uncharacterized protein</fullName>
    </submittedName>
</protein>
<reference evidence="2" key="1">
    <citation type="submission" date="2021-03" db="EMBL/GenBank/DDBJ databases">
        <title>Comparative genomics and phylogenomic investigation of the class Geoglossomycetes provide insights into ecological specialization and systematics.</title>
        <authorList>
            <person name="Melie T."/>
            <person name="Pirro S."/>
            <person name="Miller A.N."/>
            <person name="Quandt A."/>
        </authorList>
    </citation>
    <scope>NUCLEOTIDE SEQUENCE</scope>
    <source>
        <strain evidence="2">GBOQ0MN5Z8</strain>
    </source>
</reference>
<feature type="region of interest" description="Disordered" evidence="1">
    <location>
        <begin position="60"/>
        <end position="88"/>
    </location>
</feature>
<accession>A0A9P8HZJ4</accession>
<dbReference type="Proteomes" id="UP000698800">
    <property type="component" value="Unassembled WGS sequence"/>
</dbReference>
<keyword evidence="3" id="KW-1185">Reference proteome</keyword>
<proteinExistence type="predicted"/>
<evidence type="ECO:0000313" key="2">
    <source>
        <dbReference type="EMBL" id="KAH0537335.1"/>
    </source>
</evidence>
<evidence type="ECO:0000313" key="3">
    <source>
        <dbReference type="Proteomes" id="UP000698800"/>
    </source>
</evidence>
<evidence type="ECO:0000256" key="1">
    <source>
        <dbReference type="SAM" id="MobiDB-lite"/>
    </source>
</evidence>
<feature type="compositionally biased region" description="Basic residues" evidence="1">
    <location>
        <begin position="79"/>
        <end position="88"/>
    </location>
</feature>
<organism evidence="2 3">
    <name type="scientific">Glutinoglossum americanum</name>
    <dbReference type="NCBI Taxonomy" id="1670608"/>
    <lineage>
        <taxon>Eukaryota</taxon>
        <taxon>Fungi</taxon>
        <taxon>Dikarya</taxon>
        <taxon>Ascomycota</taxon>
        <taxon>Pezizomycotina</taxon>
        <taxon>Geoglossomycetes</taxon>
        <taxon>Geoglossales</taxon>
        <taxon>Geoglossaceae</taxon>
        <taxon>Glutinoglossum</taxon>
    </lineage>
</organism>
<dbReference type="OrthoDB" id="410701at2759"/>